<dbReference type="GO" id="GO:0006281">
    <property type="term" value="P:DNA repair"/>
    <property type="evidence" value="ECO:0007669"/>
    <property type="project" value="UniProtKB-KW"/>
</dbReference>
<comment type="catalytic activity">
    <reaction evidence="1">
        <text>ATP + H2O = ADP + phosphate + H(+)</text>
        <dbReference type="Rhea" id="RHEA:13065"/>
        <dbReference type="ChEBI" id="CHEBI:15377"/>
        <dbReference type="ChEBI" id="CHEBI:15378"/>
        <dbReference type="ChEBI" id="CHEBI:30616"/>
        <dbReference type="ChEBI" id="CHEBI:43474"/>
        <dbReference type="ChEBI" id="CHEBI:456216"/>
        <dbReference type="EC" id="5.6.2.3"/>
    </reaction>
</comment>
<dbReference type="CDD" id="cd18809">
    <property type="entry name" value="SF1_C_RecD"/>
    <property type="match status" value="1"/>
</dbReference>
<evidence type="ECO:0000313" key="7">
    <source>
        <dbReference type="Proteomes" id="UP000626092"/>
    </source>
</evidence>
<accession>A0A834LEE9</accession>
<feature type="compositionally biased region" description="Polar residues" evidence="2">
    <location>
        <begin position="180"/>
        <end position="189"/>
    </location>
</feature>
<dbReference type="EC" id="5.6.2.3" evidence="1"/>
<feature type="domain" description="DNA helicase Pif1-like 2B" evidence="5">
    <location>
        <begin position="1044"/>
        <end position="1088"/>
    </location>
</feature>
<gene>
    <name evidence="6" type="ORF">RHSIM_Rhsim09G0058900</name>
</gene>
<feature type="compositionally biased region" description="Basic and acidic residues" evidence="2">
    <location>
        <begin position="158"/>
        <end position="173"/>
    </location>
</feature>
<dbReference type="EMBL" id="WJXA01000009">
    <property type="protein sequence ID" value="KAF7132780.1"/>
    <property type="molecule type" value="Genomic_DNA"/>
</dbReference>
<name>A0A834LEE9_RHOSS</name>
<dbReference type="GO" id="GO:0005524">
    <property type="term" value="F:ATP binding"/>
    <property type="evidence" value="ECO:0007669"/>
    <property type="project" value="UniProtKB-KW"/>
</dbReference>
<keyword evidence="1" id="KW-0067">ATP-binding</keyword>
<organism evidence="6 7">
    <name type="scientific">Rhododendron simsii</name>
    <name type="common">Sims's rhododendron</name>
    <dbReference type="NCBI Taxonomy" id="118357"/>
    <lineage>
        <taxon>Eukaryota</taxon>
        <taxon>Viridiplantae</taxon>
        <taxon>Streptophyta</taxon>
        <taxon>Embryophyta</taxon>
        <taxon>Tracheophyta</taxon>
        <taxon>Spermatophyta</taxon>
        <taxon>Magnoliopsida</taxon>
        <taxon>eudicotyledons</taxon>
        <taxon>Gunneridae</taxon>
        <taxon>Pentapetalae</taxon>
        <taxon>asterids</taxon>
        <taxon>Ericales</taxon>
        <taxon>Ericaceae</taxon>
        <taxon>Ericoideae</taxon>
        <taxon>Rhodoreae</taxon>
        <taxon>Rhododendron</taxon>
    </lineage>
</organism>
<dbReference type="InterPro" id="IPR027417">
    <property type="entry name" value="P-loop_NTPase"/>
</dbReference>
<dbReference type="Pfam" id="PF21530">
    <property type="entry name" value="Pif1_2B_dom"/>
    <property type="match status" value="1"/>
</dbReference>
<dbReference type="InterPro" id="IPR049163">
    <property type="entry name" value="Pif1-like_2B_dom"/>
</dbReference>
<comment type="caution">
    <text evidence="6">The sequence shown here is derived from an EMBL/GenBank/DDBJ whole genome shotgun (WGS) entry which is preliminary data.</text>
</comment>
<dbReference type="Proteomes" id="UP000626092">
    <property type="component" value="Unassembled WGS sequence"/>
</dbReference>
<evidence type="ECO:0000313" key="6">
    <source>
        <dbReference type="EMBL" id="KAF7132780.1"/>
    </source>
</evidence>
<proteinExistence type="inferred from homology"/>
<keyword evidence="1" id="KW-0547">Nucleotide-binding</keyword>
<comment type="cofactor">
    <cofactor evidence="1">
        <name>Mg(2+)</name>
        <dbReference type="ChEBI" id="CHEBI:18420"/>
    </cofactor>
</comment>
<keyword evidence="1" id="KW-0227">DNA damage</keyword>
<dbReference type="GO" id="GO:0016787">
    <property type="term" value="F:hydrolase activity"/>
    <property type="evidence" value="ECO:0007669"/>
    <property type="project" value="UniProtKB-KW"/>
</dbReference>
<dbReference type="PANTHER" id="PTHR10492">
    <property type="match status" value="1"/>
</dbReference>
<keyword evidence="1" id="KW-0378">Hydrolase</keyword>
<feature type="region of interest" description="Disordered" evidence="2">
    <location>
        <begin position="158"/>
        <end position="219"/>
    </location>
</feature>
<sequence length="1203" mass="136063">MFAVVGFVRAVMAPRLLQASFTWNNNTPSESARKSDAYEGCPNQEVCATAPKGPDLDSLLCGFGSGYPVLVPSPEKSPRYRHALQIGEAVFLWRSELYGGKTFVGIVFELDVSCSRRVPHDSNLDIFTKLLIELGHLRDKNVGIVIREGRYLEMAQAKSKEKDKLNSASKGKENAFPMGTNDNTISKASLAQRKRRERERSSKNRLKSTHNNQLHEEQETAMELEVDTRAHINSSPLNLTHEENLCSEEVEDMPVELEERFRLPLLMTPPPPIQALYDGNDDRSKSFRAKTRVYNAANAFTSLEATLDTRVLSGRSPTSFTIHGELRHSLDIRNRRNPKLRRDVLRTIQDSLLLVNPFVDRRRYNLPTADEIAIIIPGDGTKASGLRDIVLHLRGNNGLMRINECHLAYLPLHYVLHRLFERRIEYSTILRGDKQFQEFLVDAWASTEQNWLTFYKMNQGKLRVELYEDLKDIGPDELGPNQIGKRVVLPFSFTGGPRYMFEIFQDSMAIMRYNYHPDIFLTMTANPSWPEIIAALLQRQKAIDRQDLIARVFELKRKALMKETETNQVFKVPTVVQLEVHLPGMHRCIFNPSESLETIRAKGAHQKSTLTAFFSWYAFNKDASKYNYQKFPQHFIWNKTNKIWTPRVSGFAIGRMYFASLNCGKRFYLRLLLTVVKGPTSFECLRTVENVVHNTFKSACVARGLLEDDDERVQCLQEAAVIKIGYQLRRLFSIILTQCSPIHSYALWKQFSIHTCDDLAHKIRTLFAISNPSEAQIEDYGLYLLNHLLQESNKTLLDFPPMPQPNENWSAVVGNRLIVEHRQLQIEAQQAHAPFNVHCLNSGQRTAETFLYNTIAGKCRTLGHIVVSMASSEIASLLLTGSRTAHSTFCIPLAVDRTLRDICDNDKPFGGITIVLGGDFRQILPVVTRGSYQADSGNANFATFLTEVGTIPQEIVKLPSTIRKCRDLNELLSTVYPQLDVVDASTPTFLTERTILSARNEDVNAINVAALNIFPGDAISYLAADKMPEDDEVDCTIANRYPNEYLNSLDPTGLPPFKVELKVGCPIILLRNIAPKDGLCNGTRMMVVRDVPRIIEVLILTGGHFGKFAFTPRISLTPSSSDLPFRITRRQFPVRLAYALTINKSQGQLVKFVGVDLHTPVFSHGQLYVALARCTSFDRVSVLFPNNELDSTTNIVYPEVLVS</sequence>
<evidence type="ECO:0000259" key="5">
    <source>
        <dbReference type="Pfam" id="PF21530"/>
    </source>
</evidence>
<evidence type="ECO:0000259" key="3">
    <source>
        <dbReference type="Pfam" id="PF05970"/>
    </source>
</evidence>
<keyword evidence="1" id="KW-0347">Helicase</keyword>
<dbReference type="Pfam" id="PF05970">
    <property type="entry name" value="PIF1"/>
    <property type="match status" value="1"/>
</dbReference>
<dbReference type="SUPFAM" id="SSF52540">
    <property type="entry name" value="P-loop containing nucleoside triphosphate hydrolases"/>
    <property type="match status" value="1"/>
</dbReference>
<evidence type="ECO:0000259" key="4">
    <source>
        <dbReference type="Pfam" id="PF14214"/>
    </source>
</evidence>
<dbReference type="InterPro" id="IPR025476">
    <property type="entry name" value="Helitron_helicase-like"/>
</dbReference>
<dbReference type="GO" id="GO:0006310">
    <property type="term" value="P:DNA recombination"/>
    <property type="evidence" value="ECO:0007669"/>
    <property type="project" value="UniProtKB-KW"/>
</dbReference>
<reference evidence="6" key="1">
    <citation type="submission" date="2019-11" db="EMBL/GenBank/DDBJ databases">
        <authorList>
            <person name="Liu Y."/>
            <person name="Hou J."/>
            <person name="Li T.-Q."/>
            <person name="Guan C.-H."/>
            <person name="Wu X."/>
            <person name="Wu H.-Z."/>
            <person name="Ling F."/>
            <person name="Zhang R."/>
            <person name="Shi X.-G."/>
            <person name="Ren J.-P."/>
            <person name="Chen E.-F."/>
            <person name="Sun J.-M."/>
        </authorList>
    </citation>
    <scope>NUCLEOTIDE SEQUENCE</scope>
    <source>
        <strain evidence="6">Adult_tree_wgs_1</strain>
        <tissue evidence="6">Leaves</tissue>
    </source>
</reference>
<keyword evidence="7" id="KW-1185">Reference proteome</keyword>
<dbReference type="InterPro" id="IPR010285">
    <property type="entry name" value="DNA_helicase_pif1-like_DEAD"/>
</dbReference>
<keyword evidence="1" id="KW-0234">DNA repair</keyword>
<protein>
    <recommendedName>
        <fullName evidence="1">ATP-dependent DNA helicase</fullName>
        <ecNumber evidence="1">5.6.2.3</ecNumber>
    </recommendedName>
</protein>
<feature type="domain" description="DNA helicase Pif1-like DEAD-box helicase" evidence="3">
    <location>
        <begin position="894"/>
        <end position="933"/>
    </location>
</feature>
<dbReference type="GO" id="GO:0043139">
    <property type="term" value="F:5'-3' DNA helicase activity"/>
    <property type="evidence" value="ECO:0007669"/>
    <property type="project" value="UniProtKB-EC"/>
</dbReference>
<feature type="domain" description="Helitron helicase-like" evidence="4">
    <location>
        <begin position="414"/>
        <end position="570"/>
    </location>
</feature>
<dbReference type="AlphaFoldDB" id="A0A834LEE9"/>
<feature type="compositionally biased region" description="Basic residues" evidence="2">
    <location>
        <begin position="192"/>
        <end position="208"/>
    </location>
</feature>
<keyword evidence="1" id="KW-0233">DNA recombination</keyword>
<evidence type="ECO:0000256" key="1">
    <source>
        <dbReference type="RuleBase" id="RU363044"/>
    </source>
</evidence>
<dbReference type="Pfam" id="PF14214">
    <property type="entry name" value="Helitron_like_N"/>
    <property type="match status" value="1"/>
</dbReference>
<comment type="similarity">
    <text evidence="1">Belongs to the helicase family.</text>
</comment>
<dbReference type="OrthoDB" id="1934728at2759"/>
<dbReference type="PANTHER" id="PTHR10492:SF57">
    <property type="entry name" value="ATP-DEPENDENT DNA HELICASE"/>
    <property type="match status" value="1"/>
</dbReference>
<evidence type="ECO:0000256" key="2">
    <source>
        <dbReference type="SAM" id="MobiDB-lite"/>
    </source>
</evidence>
<dbReference type="GO" id="GO:0000723">
    <property type="term" value="P:telomere maintenance"/>
    <property type="evidence" value="ECO:0007669"/>
    <property type="project" value="InterPro"/>
</dbReference>